<evidence type="ECO:0000313" key="1">
    <source>
        <dbReference type="EMBL" id="CEO44850.1"/>
    </source>
</evidence>
<dbReference type="AlphaFoldDB" id="A0A0B7JQ87"/>
<sequence>MLECHRQWIRVWSSGERSTMLLAASLFSTVPIAGSKLHCLALVFTRFRLQEDFDHLLSASGKRPEV</sequence>
<dbReference type="EMBL" id="CDPU01000001">
    <property type="protein sequence ID" value="CEO44850.1"/>
    <property type="molecule type" value="Genomic_DNA"/>
</dbReference>
<proteinExistence type="predicted"/>
<protein>
    <submittedName>
        <fullName evidence="1">Uncharacterized protein</fullName>
    </submittedName>
</protein>
<accession>A0A0B7JQ87</accession>
<gene>
    <name evidence="1" type="ORF">BN869_000000905_1</name>
</gene>
<organism evidence="1">
    <name type="scientific">Bionectria ochroleuca</name>
    <name type="common">Gliocladium roseum</name>
    <dbReference type="NCBI Taxonomy" id="29856"/>
    <lineage>
        <taxon>Eukaryota</taxon>
        <taxon>Fungi</taxon>
        <taxon>Dikarya</taxon>
        <taxon>Ascomycota</taxon>
        <taxon>Pezizomycotina</taxon>
        <taxon>Sordariomycetes</taxon>
        <taxon>Hypocreomycetidae</taxon>
        <taxon>Hypocreales</taxon>
        <taxon>Bionectriaceae</taxon>
        <taxon>Clonostachys</taxon>
    </lineage>
</organism>
<reference evidence="1" key="1">
    <citation type="submission" date="2015-01" db="EMBL/GenBank/DDBJ databases">
        <authorList>
            <person name="Durling Mikael"/>
        </authorList>
    </citation>
    <scope>NUCLEOTIDE SEQUENCE</scope>
</reference>
<name>A0A0B7JQ87_BIOOC</name>